<dbReference type="SMART" id="SM00148">
    <property type="entry name" value="PLCXc"/>
    <property type="match status" value="1"/>
</dbReference>
<dbReference type="GO" id="GO:0008081">
    <property type="term" value="F:phosphoric diester hydrolase activity"/>
    <property type="evidence" value="ECO:0000318"/>
    <property type="project" value="GO_Central"/>
</dbReference>
<dbReference type="EMBL" id="KZ772746">
    <property type="protein sequence ID" value="PTQ35018.1"/>
    <property type="molecule type" value="Genomic_DNA"/>
</dbReference>
<evidence type="ECO:0000259" key="1">
    <source>
        <dbReference type="SMART" id="SM00148"/>
    </source>
</evidence>
<dbReference type="Pfam" id="PF00388">
    <property type="entry name" value="PI-PLC-X"/>
    <property type="match status" value="1"/>
</dbReference>
<dbReference type="InterPro" id="IPR000909">
    <property type="entry name" value="PLipase_C_PInositol-sp_X_dom"/>
</dbReference>
<proteinExistence type="predicted"/>
<dbReference type="PANTHER" id="PTHR13593:SF113">
    <property type="entry name" value="SI:DKEY-266F7.9"/>
    <property type="match status" value="1"/>
</dbReference>
<protein>
    <recommendedName>
        <fullName evidence="1">Phosphatidylinositol-specific phospholipase C X domain-containing protein</fullName>
    </recommendedName>
</protein>
<gene>
    <name evidence="2" type="ORF">MARPO_0074s0014</name>
</gene>
<dbReference type="AlphaFoldDB" id="A0A2R6WME1"/>
<dbReference type="InterPro" id="IPR017946">
    <property type="entry name" value="PLC-like_Pdiesterase_TIM-brl"/>
</dbReference>
<organism evidence="2 3">
    <name type="scientific">Marchantia polymorpha</name>
    <name type="common">Common liverwort</name>
    <name type="synonym">Marchantia aquatica</name>
    <dbReference type="NCBI Taxonomy" id="3197"/>
    <lineage>
        <taxon>Eukaryota</taxon>
        <taxon>Viridiplantae</taxon>
        <taxon>Streptophyta</taxon>
        <taxon>Embryophyta</taxon>
        <taxon>Marchantiophyta</taxon>
        <taxon>Marchantiopsida</taxon>
        <taxon>Marchantiidae</taxon>
        <taxon>Marchantiales</taxon>
        <taxon>Marchantiaceae</taxon>
        <taxon>Marchantia</taxon>
    </lineage>
</organism>
<dbReference type="OrthoDB" id="1046782at2759"/>
<dbReference type="Gramene" id="Mp7g03830.1">
    <property type="protein sequence ID" value="Mp7g03830.1.cds"/>
    <property type="gene ID" value="Mp7g03830"/>
</dbReference>
<reference evidence="3" key="1">
    <citation type="journal article" date="2017" name="Cell">
        <title>Insights into land plant evolution garnered from the Marchantia polymorpha genome.</title>
        <authorList>
            <person name="Bowman J.L."/>
            <person name="Kohchi T."/>
            <person name="Yamato K.T."/>
            <person name="Jenkins J."/>
            <person name="Shu S."/>
            <person name="Ishizaki K."/>
            <person name="Yamaoka S."/>
            <person name="Nishihama R."/>
            <person name="Nakamura Y."/>
            <person name="Berger F."/>
            <person name="Adam C."/>
            <person name="Aki S.S."/>
            <person name="Althoff F."/>
            <person name="Araki T."/>
            <person name="Arteaga-Vazquez M.A."/>
            <person name="Balasubrmanian S."/>
            <person name="Barry K."/>
            <person name="Bauer D."/>
            <person name="Boehm C.R."/>
            <person name="Briginshaw L."/>
            <person name="Caballero-Perez J."/>
            <person name="Catarino B."/>
            <person name="Chen F."/>
            <person name="Chiyoda S."/>
            <person name="Chovatia M."/>
            <person name="Davies K.M."/>
            <person name="Delmans M."/>
            <person name="Demura T."/>
            <person name="Dierschke T."/>
            <person name="Dolan L."/>
            <person name="Dorantes-Acosta A.E."/>
            <person name="Eklund D.M."/>
            <person name="Florent S.N."/>
            <person name="Flores-Sandoval E."/>
            <person name="Fujiyama A."/>
            <person name="Fukuzawa H."/>
            <person name="Galik B."/>
            <person name="Grimanelli D."/>
            <person name="Grimwood J."/>
            <person name="Grossniklaus U."/>
            <person name="Hamada T."/>
            <person name="Haseloff J."/>
            <person name="Hetherington A.J."/>
            <person name="Higo A."/>
            <person name="Hirakawa Y."/>
            <person name="Hundley H.N."/>
            <person name="Ikeda Y."/>
            <person name="Inoue K."/>
            <person name="Inoue S.I."/>
            <person name="Ishida S."/>
            <person name="Jia Q."/>
            <person name="Kakita M."/>
            <person name="Kanazawa T."/>
            <person name="Kawai Y."/>
            <person name="Kawashima T."/>
            <person name="Kennedy M."/>
            <person name="Kinose K."/>
            <person name="Kinoshita T."/>
            <person name="Kohara Y."/>
            <person name="Koide E."/>
            <person name="Komatsu K."/>
            <person name="Kopischke S."/>
            <person name="Kubo M."/>
            <person name="Kyozuka J."/>
            <person name="Lagercrantz U."/>
            <person name="Lin S.S."/>
            <person name="Lindquist E."/>
            <person name="Lipzen A.M."/>
            <person name="Lu C.W."/>
            <person name="De Luna E."/>
            <person name="Martienssen R.A."/>
            <person name="Minamino N."/>
            <person name="Mizutani M."/>
            <person name="Mizutani M."/>
            <person name="Mochizuki N."/>
            <person name="Monte I."/>
            <person name="Mosher R."/>
            <person name="Nagasaki H."/>
            <person name="Nakagami H."/>
            <person name="Naramoto S."/>
            <person name="Nishitani K."/>
            <person name="Ohtani M."/>
            <person name="Okamoto T."/>
            <person name="Okumura M."/>
            <person name="Phillips J."/>
            <person name="Pollak B."/>
            <person name="Reinders A."/>
            <person name="Rovekamp M."/>
            <person name="Sano R."/>
            <person name="Sawa S."/>
            <person name="Schmid M.W."/>
            <person name="Shirakawa M."/>
            <person name="Solano R."/>
            <person name="Spunde A."/>
            <person name="Suetsugu N."/>
            <person name="Sugano S."/>
            <person name="Sugiyama A."/>
            <person name="Sun R."/>
            <person name="Suzuki Y."/>
            <person name="Takenaka M."/>
            <person name="Takezawa D."/>
            <person name="Tomogane H."/>
            <person name="Tsuzuki M."/>
            <person name="Ueda T."/>
            <person name="Umeda M."/>
            <person name="Ward J.M."/>
            <person name="Watanabe Y."/>
            <person name="Yazaki K."/>
            <person name="Yokoyama R."/>
            <person name="Yoshitake Y."/>
            <person name="Yotsui I."/>
            <person name="Zachgo S."/>
            <person name="Schmutz J."/>
        </authorList>
    </citation>
    <scope>NUCLEOTIDE SEQUENCE [LARGE SCALE GENOMIC DNA]</scope>
    <source>
        <strain evidence="3">Tak-1</strain>
    </source>
</reference>
<evidence type="ECO:0000313" key="3">
    <source>
        <dbReference type="Proteomes" id="UP000244005"/>
    </source>
</evidence>
<dbReference type="PANTHER" id="PTHR13593">
    <property type="match status" value="1"/>
</dbReference>
<dbReference type="GO" id="GO:0006629">
    <property type="term" value="P:lipid metabolic process"/>
    <property type="evidence" value="ECO:0007669"/>
    <property type="project" value="InterPro"/>
</dbReference>
<accession>A0A2R6WME1</accession>
<dbReference type="Gene3D" id="3.20.20.190">
    <property type="entry name" value="Phosphatidylinositol (PI) phosphodiesterase"/>
    <property type="match status" value="1"/>
</dbReference>
<dbReference type="InterPro" id="IPR051057">
    <property type="entry name" value="PI-PLC_domain"/>
</dbReference>
<dbReference type="Proteomes" id="UP000244005">
    <property type="component" value="Unassembled WGS sequence"/>
</dbReference>
<dbReference type="PROSITE" id="PS50007">
    <property type="entry name" value="PIPLC_X_DOMAIN"/>
    <property type="match status" value="1"/>
</dbReference>
<sequence length="337" mass="38113">MGNQVARHKAVAAEKQRLQELQQSGGLDFPGSDFRAAGAAQRKEWMGSLDLDRVHVKDVMWPGTHDSATNKIGIPGISRPFAQCQTLSVYEQLCLGVRVLDIRVEGSGRVCHGVLTTYKVDVVIDDVKRFMAETKQEFVILEIRTEFQKVDPPDFEKFLIAQFGDLLVPQDANIVDRSLRELLPHRVLCIWRPRNSPAPSPGSPLYSSGFLKDNWIDTDLPATKFDSNLENLRKQQPNSVRRFFYRVENTVTPQVSSVVLCVYPVTTRIKPFARLFVSQVFKQGLLDNLQIFSTDFVEEDFVDICIGVTMARSTDVRKVQAQLTVLYSVANEMLLHL</sequence>
<feature type="domain" description="Phosphatidylinositol-specific phospholipase C X" evidence="1">
    <location>
        <begin position="50"/>
        <end position="186"/>
    </location>
</feature>
<keyword evidence="3" id="KW-1185">Reference proteome</keyword>
<name>A0A2R6WME1_MARPO</name>
<evidence type="ECO:0000313" key="2">
    <source>
        <dbReference type="EMBL" id="PTQ35018.1"/>
    </source>
</evidence>
<dbReference type="SUPFAM" id="SSF51695">
    <property type="entry name" value="PLC-like phosphodiesterases"/>
    <property type="match status" value="1"/>
</dbReference>